<dbReference type="PANTHER" id="PTHR34610:SF3">
    <property type="entry name" value="SSL7007 PROTEIN"/>
    <property type="match status" value="1"/>
</dbReference>
<protein>
    <submittedName>
        <fullName evidence="3">Toxin-antitoxin system toxin component, PIN family</fullName>
    </submittedName>
</protein>
<dbReference type="Proteomes" id="UP001209344">
    <property type="component" value="Unassembled WGS sequence"/>
</dbReference>
<dbReference type="NCBIfam" id="TIGR00305">
    <property type="entry name" value="putative toxin-antitoxin system toxin component, PIN family"/>
    <property type="match status" value="1"/>
</dbReference>
<dbReference type="InterPro" id="IPR002716">
    <property type="entry name" value="PIN_dom"/>
</dbReference>
<feature type="domain" description="PIN" evidence="1">
    <location>
        <begin position="3"/>
        <end position="109"/>
    </location>
</feature>
<reference evidence="4" key="1">
    <citation type="submission" date="2019-09" db="EMBL/GenBank/DDBJ databases">
        <title>Distinct polysaccharide growth profiles of human intestinal Prevotella copri isolates.</title>
        <authorList>
            <person name="Fehlner-Peach H."/>
            <person name="Magnabosco C."/>
            <person name="Raghavan V."/>
            <person name="Scher J.U."/>
            <person name="Tett A."/>
            <person name="Cox L.M."/>
            <person name="Gottsegen C."/>
            <person name="Watters A."/>
            <person name="Wiltshire- Gordon J.D."/>
            <person name="Segata N."/>
            <person name="Bonneau R."/>
            <person name="Littman D.R."/>
        </authorList>
    </citation>
    <scope>NUCLEOTIDE SEQUENCE [LARGE SCALE GENOMIC DNA]</scope>
    <source>
        <strain evidence="4">iA624</strain>
    </source>
</reference>
<sequence>MNIVLDTNCLVIAISRQSEYHQVWQDFLAGKYTLCITNEIIEEYSEVLSRNISPLVSELFISAILNRKNVKKISPSFSFHLIEADVDDNKFVDCAIVANAKYIVTEDHHYDVLKEIPFPKVDVIKLREFMLELQTISE</sequence>
<dbReference type="AlphaFoldDB" id="A0AA90VK27"/>
<dbReference type="SUPFAM" id="SSF88723">
    <property type="entry name" value="PIN domain-like"/>
    <property type="match status" value="1"/>
</dbReference>
<reference evidence="2" key="2">
    <citation type="submission" date="2022-11" db="EMBL/GenBank/DDBJ databases">
        <title>Genomic repertoires linked with pathogenic potency of arthritogenic Prevotella copri isolated from the gut of rheumatoid arthritis patients.</title>
        <authorList>
            <person name="Nii T."/>
            <person name="Maeda Y."/>
            <person name="Motooka D."/>
            <person name="Naito M."/>
            <person name="Matsumoto Y."/>
            <person name="Ogawa T."/>
            <person name="Oguro-Igashira E."/>
            <person name="Kishikawa T."/>
            <person name="Yamashita M."/>
            <person name="Koizumi S."/>
            <person name="Kurakawa T."/>
            <person name="Okumura R."/>
            <person name="Kayama H."/>
            <person name="Murakami M."/>
            <person name="Sakaguchi T."/>
            <person name="Das B."/>
            <person name="Nakamura S."/>
            <person name="Okada Y."/>
            <person name="Kumanogoh A."/>
            <person name="Takeda K."/>
        </authorList>
    </citation>
    <scope>NUCLEOTIDE SEQUENCE</scope>
    <source>
        <strain evidence="2">F3-75</strain>
    </source>
</reference>
<dbReference type="RefSeq" id="WP_153098156.1">
    <property type="nucleotide sequence ID" value="NZ_JAPDVK010000002.1"/>
</dbReference>
<dbReference type="Pfam" id="PF13470">
    <property type="entry name" value="PIN_3"/>
    <property type="match status" value="1"/>
</dbReference>
<dbReference type="Proteomes" id="UP000405805">
    <property type="component" value="Unassembled WGS sequence"/>
</dbReference>
<gene>
    <name evidence="3" type="ORF">F7D57_15575</name>
    <name evidence="2" type="ORF">ONT16_09475</name>
</gene>
<evidence type="ECO:0000313" key="3">
    <source>
        <dbReference type="EMBL" id="MQO11094.1"/>
    </source>
</evidence>
<evidence type="ECO:0000313" key="4">
    <source>
        <dbReference type="Proteomes" id="UP000405805"/>
    </source>
</evidence>
<comment type="caution">
    <text evidence="3">The sequence shown here is derived from an EMBL/GenBank/DDBJ whole genome shotgun (WGS) entry which is preliminary data.</text>
</comment>
<organism evidence="3 4">
    <name type="scientific">Segatella copri</name>
    <dbReference type="NCBI Taxonomy" id="165179"/>
    <lineage>
        <taxon>Bacteria</taxon>
        <taxon>Pseudomonadati</taxon>
        <taxon>Bacteroidota</taxon>
        <taxon>Bacteroidia</taxon>
        <taxon>Bacteroidales</taxon>
        <taxon>Prevotellaceae</taxon>
        <taxon>Segatella</taxon>
    </lineage>
</organism>
<dbReference type="EMBL" id="JAPDVK010000002">
    <property type="protein sequence ID" value="MCW4128473.1"/>
    <property type="molecule type" value="Genomic_DNA"/>
</dbReference>
<name>A0AA90VK27_9BACT</name>
<evidence type="ECO:0000313" key="2">
    <source>
        <dbReference type="EMBL" id="MCW4128473.1"/>
    </source>
</evidence>
<accession>A0AA90VK27</accession>
<dbReference type="PANTHER" id="PTHR34610">
    <property type="entry name" value="SSL7007 PROTEIN"/>
    <property type="match status" value="1"/>
</dbReference>
<evidence type="ECO:0000259" key="1">
    <source>
        <dbReference type="Pfam" id="PF13470"/>
    </source>
</evidence>
<dbReference type="InterPro" id="IPR029060">
    <property type="entry name" value="PIN-like_dom_sf"/>
</dbReference>
<dbReference type="InterPro" id="IPR002850">
    <property type="entry name" value="PIN_toxin-like"/>
</dbReference>
<dbReference type="Gene3D" id="3.40.50.1010">
    <property type="entry name" value="5'-nuclease"/>
    <property type="match status" value="1"/>
</dbReference>
<reference evidence="3" key="3">
    <citation type="submission" date="2022-12" db="EMBL/GenBank/DDBJ databases">
        <title>Distinct polysaccharide growth profiles of human intestinal Prevotella copri isolates.</title>
        <authorList>
            <person name="Fehlner-Peach H."/>
            <person name="Magnabosco C."/>
            <person name="Raghavan V."/>
            <person name="Scher J.U."/>
            <person name="Tett A."/>
            <person name="Cox L.M."/>
            <person name="Gottsegen C."/>
            <person name="Watters A."/>
            <person name="Wiltshire- Gordon J.D."/>
            <person name="Segata N."/>
            <person name="Bonneau R."/>
            <person name="Littman D.R."/>
        </authorList>
    </citation>
    <scope>NUCLEOTIDE SEQUENCE</scope>
    <source>
        <strain evidence="3">IA624</strain>
    </source>
</reference>
<proteinExistence type="predicted"/>
<dbReference type="EMBL" id="VZBP01000196">
    <property type="protein sequence ID" value="MQO11094.1"/>
    <property type="molecule type" value="Genomic_DNA"/>
</dbReference>